<feature type="transmembrane region" description="Helical" evidence="1">
    <location>
        <begin position="28"/>
        <end position="49"/>
    </location>
</feature>
<dbReference type="EMBL" id="AGUD01000057">
    <property type="protein sequence ID" value="EHN11901.1"/>
    <property type="molecule type" value="Genomic_DNA"/>
</dbReference>
<keyword evidence="1" id="KW-1133">Transmembrane helix</keyword>
<accession>H0E335</accession>
<name>H0E335_9ACTN</name>
<sequence>MDALIVFGLVVVTGVLLAVLVSGEFARAVWAHFGVVLLIAVGTVIYLGLTGHLSS</sequence>
<dbReference type="Proteomes" id="UP000005143">
    <property type="component" value="Unassembled WGS sequence"/>
</dbReference>
<protein>
    <submittedName>
        <fullName evidence="2">Uncharacterized protein</fullName>
    </submittedName>
</protein>
<evidence type="ECO:0000256" key="1">
    <source>
        <dbReference type="SAM" id="Phobius"/>
    </source>
</evidence>
<reference evidence="2 3" key="1">
    <citation type="journal article" date="2013" name="Biodegradation">
        <title>Quantitative proteomic analysis of ibuprofen-degrading Patulibacter sp. strain I11.</title>
        <authorList>
            <person name="Almeida B."/>
            <person name="Kjeldal H."/>
            <person name="Lolas I."/>
            <person name="Knudsen A.D."/>
            <person name="Carvalho G."/>
            <person name="Nielsen K.L."/>
            <person name="Barreto Crespo M.T."/>
            <person name="Stensballe A."/>
            <person name="Nielsen J.L."/>
        </authorList>
    </citation>
    <scope>NUCLEOTIDE SEQUENCE [LARGE SCALE GENOMIC DNA]</scope>
    <source>
        <strain evidence="2 3">I11</strain>
    </source>
</reference>
<organism evidence="2 3">
    <name type="scientific">Patulibacter medicamentivorans</name>
    <dbReference type="NCBI Taxonomy" id="1097667"/>
    <lineage>
        <taxon>Bacteria</taxon>
        <taxon>Bacillati</taxon>
        <taxon>Actinomycetota</taxon>
        <taxon>Thermoleophilia</taxon>
        <taxon>Solirubrobacterales</taxon>
        <taxon>Patulibacteraceae</taxon>
        <taxon>Patulibacter</taxon>
    </lineage>
</organism>
<proteinExistence type="predicted"/>
<gene>
    <name evidence="2" type="ORF">PAI11_12020</name>
</gene>
<keyword evidence="1" id="KW-0812">Transmembrane</keyword>
<comment type="caution">
    <text evidence="2">The sequence shown here is derived from an EMBL/GenBank/DDBJ whole genome shotgun (WGS) entry which is preliminary data.</text>
</comment>
<dbReference type="RefSeq" id="WP_007572037.1">
    <property type="nucleotide sequence ID" value="NZ_AGUD01000057.1"/>
</dbReference>
<dbReference type="AlphaFoldDB" id="H0E335"/>
<evidence type="ECO:0000313" key="2">
    <source>
        <dbReference type="EMBL" id="EHN11901.1"/>
    </source>
</evidence>
<evidence type="ECO:0000313" key="3">
    <source>
        <dbReference type="Proteomes" id="UP000005143"/>
    </source>
</evidence>
<keyword evidence="3" id="KW-1185">Reference proteome</keyword>
<keyword evidence="1" id="KW-0472">Membrane</keyword>